<dbReference type="Proteomes" id="UP001174909">
    <property type="component" value="Unassembled WGS sequence"/>
</dbReference>
<comment type="caution">
    <text evidence="1">The sequence shown here is derived from an EMBL/GenBank/DDBJ whole genome shotgun (WGS) entry which is preliminary data.</text>
</comment>
<accession>A0AA35X8T0</accession>
<proteinExistence type="predicted"/>
<dbReference type="AlphaFoldDB" id="A0AA35X8T0"/>
<evidence type="ECO:0000313" key="2">
    <source>
        <dbReference type="Proteomes" id="UP001174909"/>
    </source>
</evidence>
<sequence length="186" mass="21641">MTTVDPLSRGEIIQQLDGTYELFSLPTDEDTLRGILEDCLAEWEHVRIGMLVPGAVWEIKPPCQPRTGFLDGYITVDFQEWHLHLCIGESKAAPPETVRLRRTARAELYRRLNPDHQPTSWGFRLFNGGGQQQITVLLPNPHLDEEQNYMDSPDWDRLYLWDRLREKYLSQGYDPVDRSASRFFHG</sequence>
<reference evidence="1" key="1">
    <citation type="submission" date="2023-03" db="EMBL/GenBank/DDBJ databases">
        <authorList>
            <person name="Steffen K."/>
            <person name="Cardenas P."/>
        </authorList>
    </citation>
    <scope>NUCLEOTIDE SEQUENCE</scope>
</reference>
<keyword evidence="2" id="KW-1185">Reference proteome</keyword>
<dbReference type="EMBL" id="CASHTH010003351">
    <property type="protein sequence ID" value="CAI8043721.1"/>
    <property type="molecule type" value="Genomic_DNA"/>
</dbReference>
<gene>
    <name evidence="1" type="ORF">GBAR_LOCUS24250</name>
</gene>
<name>A0AA35X8T0_GEOBA</name>
<organism evidence="1 2">
    <name type="scientific">Geodia barretti</name>
    <name type="common">Barrett's horny sponge</name>
    <dbReference type="NCBI Taxonomy" id="519541"/>
    <lineage>
        <taxon>Eukaryota</taxon>
        <taxon>Metazoa</taxon>
        <taxon>Porifera</taxon>
        <taxon>Demospongiae</taxon>
        <taxon>Heteroscleromorpha</taxon>
        <taxon>Tetractinellida</taxon>
        <taxon>Astrophorina</taxon>
        <taxon>Geodiidae</taxon>
        <taxon>Geodia</taxon>
    </lineage>
</organism>
<protein>
    <submittedName>
        <fullName evidence="1">Uncharacterized protein</fullName>
    </submittedName>
</protein>
<evidence type="ECO:0000313" key="1">
    <source>
        <dbReference type="EMBL" id="CAI8043721.1"/>
    </source>
</evidence>
<dbReference type="Pfam" id="PF24724">
    <property type="entry name" value="DUF7676"/>
    <property type="match status" value="1"/>
</dbReference>
<dbReference type="InterPro" id="IPR056093">
    <property type="entry name" value="DUF7676"/>
</dbReference>